<keyword evidence="8" id="KW-1133">Transmembrane helix</keyword>
<keyword evidence="5" id="KW-0997">Cell inner membrane</keyword>
<dbReference type="Gene3D" id="3.30.1150.10">
    <property type="match status" value="1"/>
</dbReference>
<organism evidence="12 13">
    <name type="scientific">Paraburkholderia caribensis</name>
    <dbReference type="NCBI Taxonomy" id="75105"/>
    <lineage>
        <taxon>Bacteria</taxon>
        <taxon>Pseudomonadati</taxon>
        <taxon>Pseudomonadota</taxon>
        <taxon>Betaproteobacteria</taxon>
        <taxon>Burkholderiales</taxon>
        <taxon>Burkholderiaceae</taxon>
        <taxon>Paraburkholderia</taxon>
    </lineage>
</organism>
<dbReference type="AlphaFoldDB" id="A0A9Q6S196"/>
<keyword evidence="9" id="KW-0472">Membrane</keyword>
<dbReference type="EMBL" id="JAYLVJ010000005">
    <property type="protein sequence ID" value="MEO1753496.1"/>
    <property type="molecule type" value="Genomic_DNA"/>
</dbReference>
<evidence type="ECO:0000256" key="1">
    <source>
        <dbReference type="ARBA" id="ARBA00004383"/>
    </source>
</evidence>
<accession>A0A9Q6S196</accession>
<evidence type="ECO:0000256" key="7">
    <source>
        <dbReference type="ARBA" id="ARBA00022927"/>
    </source>
</evidence>
<dbReference type="Proteomes" id="UP000509548">
    <property type="component" value="Chromosome 1"/>
</dbReference>
<dbReference type="GO" id="GO:0055085">
    <property type="term" value="P:transmembrane transport"/>
    <property type="evidence" value="ECO:0007669"/>
    <property type="project" value="InterPro"/>
</dbReference>
<reference evidence="12 13" key="1">
    <citation type="journal article" date="2014" name="Genome Announc.">
        <title>Draft Genome Sequence of the Haloacid-Degrading Burkholderia caribensis Strain MBA4.</title>
        <authorList>
            <person name="Pan Y."/>
            <person name="Kong K.F."/>
            <person name="Tsang J.S."/>
        </authorList>
    </citation>
    <scope>NUCLEOTIDE SEQUENCE [LARGE SCALE GENOMIC DNA]</scope>
    <source>
        <strain evidence="12 13">852011</strain>
    </source>
</reference>
<dbReference type="InterPro" id="IPR037682">
    <property type="entry name" value="TonB_C"/>
</dbReference>
<dbReference type="InterPro" id="IPR051045">
    <property type="entry name" value="TonB-dependent_transducer"/>
</dbReference>
<dbReference type="NCBIfam" id="TIGR01352">
    <property type="entry name" value="tonB_Cterm"/>
    <property type="match status" value="1"/>
</dbReference>
<reference evidence="11 14" key="3">
    <citation type="submission" date="2024-01" db="EMBL/GenBank/DDBJ databases">
        <title>The diversity of rhizobia nodulating Mimosa spp. in eleven states of Brazil covering several biomes is determined by host plant, location, and edaphic factors.</title>
        <authorList>
            <person name="Rouws L."/>
            <person name="Barauna A."/>
            <person name="Beukes C."/>
            <person name="De Faria S.M."/>
            <person name="Gross E."/>
            <person name="Dos Reis Junior F.B."/>
            <person name="Simon M."/>
            <person name="Maluk M."/>
            <person name="Odee D.W."/>
            <person name="Kenicer G."/>
            <person name="Young J.P.W."/>
            <person name="Reis V.M."/>
            <person name="Zilli J."/>
            <person name="James E.K."/>
        </authorList>
    </citation>
    <scope>NUCLEOTIDE SEQUENCE [LARGE SCALE GENOMIC DNA]</scope>
    <source>
        <strain evidence="11 14">JHI1651</strain>
    </source>
</reference>
<dbReference type="EMBL" id="CP015958">
    <property type="protein sequence ID" value="QLB63292.1"/>
    <property type="molecule type" value="Genomic_DNA"/>
</dbReference>
<keyword evidence="3" id="KW-0813">Transport</keyword>
<evidence type="ECO:0000256" key="9">
    <source>
        <dbReference type="ARBA" id="ARBA00023136"/>
    </source>
</evidence>
<evidence type="ECO:0000259" key="10">
    <source>
        <dbReference type="PROSITE" id="PS52015"/>
    </source>
</evidence>
<dbReference type="SUPFAM" id="SSF74653">
    <property type="entry name" value="TolA/TonB C-terminal domain"/>
    <property type="match status" value="1"/>
</dbReference>
<dbReference type="PANTHER" id="PTHR33446">
    <property type="entry name" value="PROTEIN TONB-RELATED"/>
    <property type="match status" value="1"/>
</dbReference>
<dbReference type="GO" id="GO:0098797">
    <property type="term" value="C:plasma membrane protein complex"/>
    <property type="evidence" value="ECO:0007669"/>
    <property type="project" value="TreeGrafter"/>
</dbReference>
<evidence type="ECO:0000256" key="2">
    <source>
        <dbReference type="ARBA" id="ARBA00006555"/>
    </source>
</evidence>
<dbReference type="PROSITE" id="PS52015">
    <property type="entry name" value="TONB_CTD"/>
    <property type="match status" value="1"/>
</dbReference>
<dbReference type="RefSeq" id="WP_176956911.1">
    <property type="nucleotide sequence ID" value="NZ_CP015958.1"/>
</dbReference>
<evidence type="ECO:0000313" key="14">
    <source>
        <dbReference type="Proteomes" id="UP001462961"/>
    </source>
</evidence>
<comment type="similarity">
    <text evidence="2">Belongs to the TonB family.</text>
</comment>
<dbReference type="Pfam" id="PF03544">
    <property type="entry name" value="TonB_C"/>
    <property type="match status" value="1"/>
</dbReference>
<name>A0A9Q6S196_9BURK</name>
<evidence type="ECO:0000313" key="13">
    <source>
        <dbReference type="Proteomes" id="UP000509548"/>
    </source>
</evidence>
<feature type="domain" description="TonB C-terminal" evidence="10">
    <location>
        <begin position="4"/>
        <end position="95"/>
    </location>
</feature>
<keyword evidence="4" id="KW-1003">Cell membrane</keyword>
<sequence>MTTVAAVGHPDCAMVKPPYPPMSKRLQEAGTAIVQLIIDERGTIESARIVRSSGYQRLDDAARDAVLASTCSPHIVDGTAKRVTAAVPFTFGFTN</sequence>
<reference evidence="12" key="2">
    <citation type="submission" date="2016-06" db="EMBL/GenBank/DDBJ databases">
        <authorList>
            <person name="Huang P."/>
            <person name="Jiang X."/>
            <person name="Liu X."/>
        </authorList>
    </citation>
    <scope>NUCLEOTIDE SEQUENCE</scope>
    <source>
        <strain evidence="12">852011</strain>
    </source>
</reference>
<dbReference type="GO" id="GO:0015031">
    <property type="term" value="P:protein transport"/>
    <property type="evidence" value="ECO:0007669"/>
    <property type="project" value="UniProtKB-KW"/>
</dbReference>
<gene>
    <name evidence="12" type="ORF">A9O66_13385</name>
    <name evidence="11" type="ORF">VOI32_06115</name>
</gene>
<dbReference type="InterPro" id="IPR006260">
    <property type="entry name" value="TonB/TolA_C"/>
</dbReference>
<keyword evidence="7" id="KW-0653">Protein transport</keyword>
<dbReference type="PANTHER" id="PTHR33446:SF2">
    <property type="entry name" value="PROTEIN TONB"/>
    <property type="match status" value="1"/>
</dbReference>
<evidence type="ECO:0000313" key="11">
    <source>
        <dbReference type="EMBL" id="MEO1753496.1"/>
    </source>
</evidence>
<evidence type="ECO:0000256" key="3">
    <source>
        <dbReference type="ARBA" id="ARBA00022448"/>
    </source>
</evidence>
<evidence type="ECO:0000313" key="12">
    <source>
        <dbReference type="EMBL" id="QLB63292.1"/>
    </source>
</evidence>
<dbReference type="GO" id="GO:0031992">
    <property type="term" value="F:energy transducer activity"/>
    <property type="evidence" value="ECO:0007669"/>
    <property type="project" value="TreeGrafter"/>
</dbReference>
<comment type="subcellular location">
    <subcellularLocation>
        <location evidence="1">Cell inner membrane</location>
        <topology evidence="1">Single-pass membrane protein</topology>
        <orientation evidence="1">Periplasmic side</orientation>
    </subcellularLocation>
</comment>
<evidence type="ECO:0000256" key="6">
    <source>
        <dbReference type="ARBA" id="ARBA00022692"/>
    </source>
</evidence>
<evidence type="ECO:0000256" key="5">
    <source>
        <dbReference type="ARBA" id="ARBA00022519"/>
    </source>
</evidence>
<evidence type="ECO:0000256" key="4">
    <source>
        <dbReference type="ARBA" id="ARBA00022475"/>
    </source>
</evidence>
<evidence type="ECO:0000256" key="8">
    <source>
        <dbReference type="ARBA" id="ARBA00022989"/>
    </source>
</evidence>
<protein>
    <submittedName>
        <fullName evidence="11">Energy transducer TonB</fullName>
    </submittedName>
</protein>
<proteinExistence type="inferred from homology"/>
<keyword evidence="6" id="KW-0812">Transmembrane</keyword>
<keyword evidence="14" id="KW-1185">Reference proteome</keyword>
<dbReference type="Proteomes" id="UP001462961">
    <property type="component" value="Unassembled WGS sequence"/>
</dbReference>